<name>A0A7W8F986_9ACTN</name>
<dbReference type="Proteomes" id="UP000568022">
    <property type="component" value="Unassembled WGS sequence"/>
</dbReference>
<feature type="compositionally biased region" description="Polar residues" evidence="1">
    <location>
        <begin position="59"/>
        <end position="68"/>
    </location>
</feature>
<evidence type="ECO:0000313" key="2">
    <source>
        <dbReference type="EMBL" id="MBB5125161.1"/>
    </source>
</evidence>
<organism evidence="2 3">
    <name type="scientific">Streptomyces griseoloalbus</name>
    <dbReference type="NCBI Taxonomy" id="67303"/>
    <lineage>
        <taxon>Bacteria</taxon>
        <taxon>Bacillati</taxon>
        <taxon>Actinomycetota</taxon>
        <taxon>Actinomycetes</taxon>
        <taxon>Kitasatosporales</taxon>
        <taxon>Streptomycetaceae</taxon>
        <taxon>Streptomyces</taxon>
    </lineage>
</organism>
<sequence>MTQNSSDGQEDGPMARVQDAFARERVTTFELFFDLVYVFTLTRSPPSWPTNTPPPASCTACSTATKYA</sequence>
<proteinExistence type="predicted"/>
<feature type="region of interest" description="Disordered" evidence="1">
    <location>
        <begin position="44"/>
        <end position="68"/>
    </location>
</feature>
<dbReference type="EMBL" id="JACHJE010000004">
    <property type="protein sequence ID" value="MBB5125161.1"/>
    <property type="molecule type" value="Genomic_DNA"/>
</dbReference>
<evidence type="ECO:0000256" key="1">
    <source>
        <dbReference type="SAM" id="MobiDB-lite"/>
    </source>
</evidence>
<gene>
    <name evidence="2" type="ORF">FHS32_001893</name>
</gene>
<reference evidence="2 3" key="1">
    <citation type="submission" date="2020-08" db="EMBL/GenBank/DDBJ databases">
        <title>Genomic Encyclopedia of Type Strains, Phase III (KMG-III): the genomes of soil and plant-associated and newly described type strains.</title>
        <authorList>
            <person name="Whitman W."/>
        </authorList>
    </citation>
    <scope>NUCLEOTIDE SEQUENCE [LARGE SCALE GENOMIC DNA]</scope>
    <source>
        <strain evidence="2 3">CECT 3226</strain>
    </source>
</reference>
<evidence type="ECO:0000313" key="3">
    <source>
        <dbReference type="Proteomes" id="UP000568022"/>
    </source>
</evidence>
<comment type="caution">
    <text evidence="2">The sequence shown here is derived from an EMBL/GenBank/DDBJ whole genome shotgun (WGS) entry which is preliminary data.</text>
</comment>
<protein>
    <submittedName>
        <fullName evidence="2">Alpha-D-ribose 1-methylphosphonate 5-triphosphate synthase subunit PhnI</fullName>
    </submittedName>
</protein>
<accession>A0A7W8F986</accession>
<dbReference type="AlphaFoldDB" id="A0A7W8F986"/>
<keyword evidence="3" id="KW-1185">Reference proteome</keyword>
<feature type="compositionally biased region" description="Pro residues" evidence="1">
    <location>
        <begin position="46"/>
        <end position="56"/>
    </location>
</feature>